<accession>E5Y9M3</accession>
<dbReference type="SUPFAM" id="SSF118196">
    <property type="entry name" value="YaeB-like"/>
    <property type="match status" value="1"/>
</dbReference>
<dbReference type="STRING" id="563192.HMPREF0179_02801"/>
<dbReference type="InterPro" id="IPR023370">
    <property type="entry name" value="TrmO-like_N"/>
</dbReference>
<protein>
    <recommendedName>
        <fullName evidence="4">TsaA-like domain-containing protein</fullName>
    </recommendedName>
</protein>
<dbReference type="Proteomes" id="UP000006034">
    <property type="component" value="Unassembled WGS sequence"/>
</dbReference>
<dbReference type="eggNOG" id="COG1720">
    <property type="taxonomic scope" value="Bacteria"/>
</dbReference>
<keyword evidence="1" id="KW-0949">S-adenosyl-L-methionine</keyword>
<dbReference type="Pfam" id="PF01980">
    <property type="entry name" value="TrmO_N"/>
    <property type="match status" value="1"/>
</dbReference>
<dbReference type="InterPro" id="IPR041369">
    <property type="entry name" value="TrmO_C"/>
</dbReference>
<sequence length="346" mass="37528">MGGCVGLGHRVDWFVDVEPVGGEEGPAAPMIFRGLPEQTYVFWEPTPFFRTTLPIFRTPGVIRLVPRRQPKAGGSPFNAVSTVPVGRQAMPGDTRKGGTPMNVIASIRNDFQEKFGIPRQSGVVETALSEIIFEPDYRSAEALRGLEGFSHIWLIWAFSASAGKGWSPTVRPPRLGGNARVGVFASRSPFRPNPLGLSAVKLEDIVLQSPEGPLLRVSGADLLHGTPILDIKPYLPYADCIPQATGGFAGTKPEPRLEVSAAREVLQGLPTGKWKTLREVLALDPRPSYQDDPERIYGFAFAGRNVRFRVNGSTLEVLSIDAAGEKFRDGEIPTGSCTTANKSPRP</sequence>
<dbReference type="Gene3D" id="3.30.2310.10">
    <property type="entry name" value="YaeB-like"/>
    <property type="match status" value="1"/>
</dbReference>
<evidence type="ECO:0000256" key="3">
    <source>
        <dbReference type="SAM" id="MobiDB-lite"/>
    </source>
</evidence>
<evidence type="ECO:0000313" key="5">
    <source>
        <dbReference type="EMBL" id="EFV43278.2"/>
    </source>
</evidence>
<dbReference type="HOGENOM" id="CLU_800932_0_0_7"/>
<comment type="similarity">
    <text evidence="2">Belongs to the tRNA methyltransferase O family.</text>
</comment>
<dbReference type="InterPro" id="IPR023368">
    <property type="entry name" value="UPF0066_cons_site"/>
</dbReference>
<dbReference type="NCBIfam" id="TIGR00104">
    <property type="entry name" value="tRNA_TsaA"/>
    <property type="match status" value="1"/>
</dbReference>
<dbReference type="InterPro" id="IPR036413">
    <property type="entry name" value="YaeB-like_sf"/>
</dbReference>
<dbReference type="CDD" id="cd09281">
    <property type="entry name" value="UPF0066"/>
    <property type="match status" value="1"/>
</dbReference>
<reference evidence="5 6" key="1">
    <citation type="submission" date="2010-10" db="EMBL/GenBank/DDBJ databases">
        <authorList>
            <consortium name="The Broad Institute Genome Sequencing Platform"/>
            <person name="Ward D."/>
            <person name="Earl A."/>
            <person name="Feldgarden M."/>
            <person name="Young S.K."/>
            <person name="Gargeya S."/>
            <person name="Zeng Q."/>
            <person name="Alvarado L."/>
            <person name="Berlin A."/>
            <person name="Bochicchio J."/>
            <person name="Chapman S.B."/>
            <person name="Chen Z."/>
            <person name="Freedman E."/>
            <person name="Gellesch M."/>
            <person name="Goldberg J."/>
            <person name="Griggs A."/>
            <person name="Gujja S."/>
            <person name="Heilman E."/>
            <person name="Heiman D."/>
            <person name="Howarth C."/>
            <person name="Mehta T."/>
            <person name="Neiman D."/>
            <person name="Pearson M."/>
            <person name="Roberts A."/>
            <person name="Saif S."/>
            <person name="Shea T."/>
            <person name="Shenoy N."/>
            <person name="Sisk P."/>
            <person name="Stolte C."/>
            <person name="Sykes S."/>
            <person name="White J."/>
            <person name="Yandava C."/>
            <person name="Allen-Vercoe E."/>
            <person name="Sibley C."/>
            <person name="Ambrose C.E."/>
            <person name="Strauss J."/>
            <person name="Daigneault M."/>
            <person name="Haas B."/>
            <person name="Nusbaum C."/>
            <person name="Birren B."/>
        </authorList>
    </citation>
    <scope>NUCLEOTIDE SEQUENCE [LARGE SCALE GENOMIC DNA]</scope>
    <source>
        <strain evidence="5 6">3_1_6</strain>
    </source>
</reference>
<organism evidence="5 6">
    <name type="scientific">Bilophila wadsworthia (strain 3_1_6)</name>
    <dbReference type="NCBI Taxonomy" id="563192"/>
    <lineage>
        <taxon>Bacteria</taxon>
        <taxon>Pseudomonadati</taxon>
        <taxon>Thermodesulfobacteriota</taxon>
        <taxon>Desulfovibrionia</taxon>
        <taxon>Desulfovibrionales</taxon>
        <taxon>Desulfovibrionaceae</taxon>
        <taxon>Bilophila</taxon>
    </lineage>
</organism>
<evidence type="ECO:0000256" key="2">
    <source>
        <dbReference type="ARBA" id="ARBA00033753"/>
    </source>
</evidence>
<evidence type="ECO:0000313" key="6">
    <source>
        <dbReference type="Proteomes" id="UP000006034"/>
    </source>
</evidence>
<dbReference type="Pfam" id="PF18389">
    <property type="entry name" value="TrmO_C"/>
    <property type="match status" value="1"/>
</dbReference>
<comment type="caution">
    <text evidence="5">The sequence shown here is derived from an EMBL/GenBank/DDBJ whole genome shotgun (WGS) entry which is preliminary data.</text>
</comment>
<evidence type="ECO:0000259" key="4">
    <source>
        <dbReference type="PROSITE" id="PS51668"/>
    </source>
</evidence>
<dbReference type="InterPro" id="IPR040372">
    <property type="entry name" value="YaeB-like"/>
</dbReference>
<dbReference type="PROSITE" id="PS51668">
    <property type="entry name" value="TSAA_2"/>
    <property type="match status" value="1"/>
</dbReference>
<dbReference type="InterPro" id="IPR036414">
    <property type="entry name" value="YaeB_N_sf"/>
</dbReference>
<evidence type="ECO:0000256" key="1">
    <source>
        <dbReference type="ARBA" id="ARBA00022691"/>
    </source>
</evidence>
<dbReference type="PANTHER" id="PTHR12818">
    <property type="entry name" value="TRNA (ADENINE(37)-N6)-METHYLTRANSFERASE"/>
    <property type="match status" value="1"/>
</dbReference>
<dbReference type="PANTHER" id="PTHR12818:SF0">
    <property type="entry name" value="TRNA (ADENINE(37)-N6)-METHYLTRANSFERASE"/>
    <property type="match status" value="1"/>
</dbReference>
<keyword evidence="6" id="KW-1185">Reference proteome</keyword>
<proteinExistence type="inferred from homology"/>
<dbReference type="AlphaFoldDB" id="E5Y9M3"/>
<feature type="region of interest" description="Disordered" evidence="3">
    <location>
        <begin position="73"/>
        <end position="100"/>
    </location>
</feature>
<dbReference type="Gene3D" id="2.40.30.70">
    <property type="entry name" value="YaeB-like"/>
    <property type="match status" value="1"/>
</dbReference>
<dbReference type="PROSITE" id="PS01318">
    <property type="entry name" value="TSAA_1"/>
    <property type="match status" value="1"/>
</dbReference>
<feature type="domain" description="TsaA-like" evidence="4">
    <location>
        <begin position="101"/>
        <end position="243"/>
    </location>
</feature>
<dbReference type="EMBL" id="ADCP02000001">
    <property type="protein sequence ID" value="EFV43278.2"/>
    <property type="molecule type" value="Genomic_DNA"/>
</dbReference>
<gene>
    <name evidence="5" type="ORF">HMPREF0179_02801</name>
</gene>
<reference evidence="5 6" key="2">
    <citation type="submission" date="2013-04" db="EMBL/GenBank/DDBJ databases">
        <title>The Genome Sequence of Bilophila wadsworthia 3_1_6.</title>
        <authorList>
            <consortium name="The Broad Institute Genomics Platform"/>
            <person name="Earl A."/>
            <person name="Ward D."/>
            <person name="Feldgarden M."/>
            <person name="Gevers D."/>
            <person name="Sibley C."/>
            <person name="Strauss J."/>
            <person name="Allen-Vercoe E."/>
            <person name="Walker B."/>
            <person name="Young S."/>
            <person name="Zeng Q."/>
            <person name="Gargeya S."/>
            <person name="Fitzgerald M."/>
            <person name="Haas B."/>
            <person name="Abouelleil A."/>
            <person name="Allen A.W."/>
            <person name="Alvarado L."/>
            <person name="Arachchi H.M."/>
            <person name="Berlin A.M."/>
            <person name="Chapman S.B."/>
            <person name="Gainer-Dewar J."/>
            <person name="Goldberg J."/>
            <person name="Griggs A."/>
            <person name="Gujja S."/>
            <person name="Hansen M."/>
            <person name="Howarth C."/>
            <person name="Imamovic A."/>
            <person name="Ireland A."/>
            <person name="Larimer J."/>
            <person name="McCowan C."/>
            <person name="Murphy C."/>
            <person name="Pearson M."/>
            <person name="Poon T.W."/>
            <person name="Priest M."/>
            <person name="Roberts A."/>
            <person name="Saif S."/>
            <person name="Shea T."/>
            <person name="Sisk P."/>
            <person name="Sykes S."/>
            <person name="Wortman J."/>
            <person name="Nusbaum C."/>
            <person name="Birren B."/>
        </authorList>
    </citation>
    <scope>NUCLEOTIDE SEQUENCE [LARGE SCALE GENOMIC DNA]</scope>
    <source>
        <strain evidence="5 6">3_1_6</strain>
    </source>
</reference>
<name>E5Y9M3_BILW3</name>